<evidence type="ECO:0000313" key="3">
    <source>
        <dbReference type="Proteomes" id="UP000757435"/>
    </source>
</evidence>
<comment type="caution">
    <text evidence="2">The sequence shown here is derived from an EMBL/GenBank/DDBJ whole genome shotgun (WGS) entry which is preliminary data.</text>
</comment>
<feature type="domain" description="MGS-like" evidence="1">
    <location>
        <begin position="1"/>
        <end position="80"/>
    </location>
</feature>
<proteinExistence type="predicted"/>
<accession>A0A951UN90</accession>
<protein>
    <recommendedName>
        <fullName evidence="1">MGS-like domain-containing protein</fullName>
    </recommendedName>
</protein>
<evidence type="ECO:0000259" key="1">
    <source>
        <dbReference type="PROSITE" id="PS51855"/>
    </source>
</evidence>
<dbReference type="Pfam" id="PF02142">
    <property type="entry name" value="MGS"/>
    <property type="match status" value="1"/>
</dbReference>
<dbReference type="PROSITE" id="PS51855">
    <property type="entry name" value="MGS"/>
    <property type="match status" value="1"/>
</dbReference>
<evidence type="ECO:0000313" key="2">
    <source>
        <dbReference type="EMBL" id="MBW4660230.1"/>
    </source>
</evidence>
<dbReference type="AlphaFoldDB" id="A0A951UN90"/>
<reference evidence="2" key="2">
    <citation type="journal article" date="2022" name="Microbiol. Resour. Announc.">
        <title>Metagenome Sequencing to Explore Phylogenomics of Terrestrial Cyanobacteria.</title>
        <authorList>
            <person name="Ward R.D."/>
            <person name="Stajich J.E."/>
            <person name="Johansen J.R."/>
            <person name="Huntemann M."/>
            <person name="Clum A."/>
            <person name="Foster B."/>
            <person name="Foster B."/>
            <person name="Roux S."/>
            <person name="Palaniappan K."/>
            <person name="Varghese N."/>
            <person name="Mukherjee S."/>
            <person name="Reddy T.B.K."/>
            <person name="Daum C."/>
            <person name="Copeland A."/>
            <person name="Chen I.A."/>
            <person name="Ivanova N.N."/>
            <person name="Kyrpides N.C."/>
            <person name="Shapiro N."/>
            <person name="Eloe-Fadrosh E.A."/>
            <person name="Pietrasiak N."/>
        </authorList>
    </citation>
    <scope>NUCLEOTIDE SEQUENCE</scope>
    <source>
        <strain evidence="2">UHER 2000/2452</strain>
    </source>
</reference>
<dbReference type="Proteomes" id="UP000757435">
    <property type="component" value="Unassembled WGS sequence"/>
</dbReference>
<dbReference type="Gene3D" id="3.40.50.1380">
    <property type="entry name" value="Methylglyoxal synthase-like domain"/>
    <property type="match status" value="1"/>
</dbReference>
<gene>
    <name evidence="2" type="ORF">KME15_16260</name>
</gene>
<organism evidence="2 3">
    <name type="scientific">Drouetiella hepatica Uher 2000/2452</name>
    <dbReference type="NCBI Taxonomy" id="904376"/>
    <lineage>
        <taxon>Bacteria</taxon>
        <taxon>Bacillati</taxon>
        <taxon>Cyanobacteriota</taxon>
        <taxon>Cyanophyceae</taxon>
        <taxon>Oculatellales</taxon>
        <taxon>Oculatellaceae</taxon>
        <taxon>Drouetiella</taxon>
    </lineage>
</organism>
<name>A0A951UN90_9CYAN</name>
<dbReference type="InterPro" id="IPR036914">
    <property type="entry name" value="MGS-like_dom_sf"/>
</dbReference>
<sequence>MHEDRPNIPDSIKNKQIQLIINTPIWATAQIDDRSIRQTALLQKIPIVTTIAGANATAAAIRSLQSQPLEVKSLQEYLGL</sequence>
<dbReference type="SUPFAM" id="SSF52335">
    <property type="entry name" value="Methylglyoxal synthase-like"/>
    <property type="match status" value="1"/>
</dbReference>
<reference evidence="2" key="1">
    <citation type="submission" date="2021-05" db="EMBL/GenBank/DDBJ databases">
        <authorList>
            <person name="Pietrasiak N."/>
            <person name="Ward R."/>
            <person name="Stajich J.E."/>
            <person name="Kurbessoian T."/>
        </authorList>
    </citation>
    <scope>NUCLEOTIDE SEQUENCE</scope>
    <source>
        <strain evidence="2">UHER 2000/2452</strain>
    </source>
</reference>
<dbReference type="InterPro" id="IPR011607">
    <property type="entry name" value="MGS-like_dom"/>
</dbReference>
<dbReference type="EMBL" id="JAHHHD010000018">
    <property type="protein sequence ID" value="MBW4660230.1"/>
    <property type="molecule type" value="Genomic_DNA"/>
</dbReference>